<evidence type="ECO:0000256" key="1">
    <source>
        <dbReference type="RuleBase" id="RU361183"/>
    </source>
</evidence>
<dbReference type="GO" id="GO:0008270">
    <property type="term" value="F:zinc ion binding"/>
    <property type="evidence" value="ECO:0007669"/>
    <property type="project" value="InterPro"/>
</dbReference>
<comment type="caution">
    <text evidence="3">The sequence shown here is derived from an EMBL/GenBank/DDBJ whole genome shotgun (WGS) entry which is preliminary data.</text>
</comment>
<dbReference type="InterPro" id="IPR024079">
    <property type="entry name" value="MetalloPept_cat_dom_sf"/>
</dbReference>
<keyword evidence="4" id="KW-1185">Reference proteome</keyword>
<dbReference type="AlphaFoldDB" id="A0A1D1W362"/>
<dbReference type="PANTHER" id="PTHR10127">
    <property type="entry name" value="DISCOIDIN, CUB, EGF, LAMININ , AND ZINC METALLOPROTEASE DOMAIN CONTAINING"/>
    <property type="match status" value="1"/>
</dbReference>
<dbReference type="Pfam" id="PF01400">
    <property type="entry name" value="Astacin"/>
    <property type="match status" value="1"/>
</dbReference>
<keyword evidence="1" id="KW-0862">Zinc</keyword>
<dbReference type="InterPro" id="IPR001506">
    <property type="entry name" value="Peptidase_M12A"/>
</dbReference>
<name>A0A1D1W362_RAMVA</name>
<keyword evidence="1" id="KW-0378">Hydrolase</keyword>
<dbReference type="EC" id="3.4.24.-" evidence="1"/>
<dbReference type="OrthoDB" id="291007at2759"/>
<dbReference type="Gene3D" id="3.40.390.10">
    <property type="entry name" value="Collagenase (Catalytic Domain)"/>
    <property type="match status" value="1"/>
</dbReference>
<feature type="domain" description="Peptidase metallopeptidase" evidence="2">
    <location>
        <begin position="38"/>
        <end position="201"/>
    </location>
</feature>
<keyword evidence="1" id="KW-0645">Protease</keyword>
<evidence type="ECO:0000259" key="2">
    <source>
        <dbReference type="SMART" id="SM00235"/>
    </source>
</evidence>
<comment type="cofactor">
    <cofactor evidence="1">
        <name>Zn(2+)</name>
        <dbReference type="ChEBI" id="CHEBI:29105"/>
    </cofactor>
    <text evidence="1">Binds 1 zinc ion per subunit.</text>
</comment>
<evidence type="ECO:0000313" key="4">
    <source>
        <dbReference type="Proteomes" id="UP000186922"/>
    </source>
</evidence>
<dbReference type="EMBL" id="BDGG01000012">
    <property type="protein sequence ID" value="GAV05369.1"/>
    <property type="molecule type" value="Genomic_DNA"/>
</dbReference>
<reference evidence="3 4" key="1">
    <citation type="journal article" date="2016" name="Nat. Commun.">
        <title>Extremotolerant tardigrade genome and improved radiotolerance of human cultured cells by tardigrade-unique protein.</title>
        <authorList>
            <person name="Hashimoto T."/>
            <person name="Horikawa D.D."/>
            <person name="Saito Y."/>
            <person name="Kuwahara H."/>
            <person name="Kozuka-Hata H."/>
            <person name="Shin-I T."/>
            <person name="Minakuchi Y."/>
            <person name="Ohishi K."/>
            <person name="Motoyama A."/>
            <person name="Aizu T."/>
            <person name="Enomoto A."/>
            <person name="Kondo K."/>
            <person name="Tanaka S."/>
            <person name="Hara Y."/>
            <person name="Koshikawa S."/>
            <person name="Sagara H."/>
            <person name="Miura T."/>
            <person name="Yokobori S."/>
            <person name="Miyagawa K."/>
            <person name="Suzuki Y."/>
            <person name="Kubo T."/>
            <person name="Oyama M."/>
            <person name="Kohara Y."/>
            <person name="Fujiyama A."/>
            <person name="Arakawa K."/>
            <person name="Katayama T."/>
            <person name="Toyoda A."/>
            <person name="Kunieda T."/>
        </authorList>
    </citation>
    <scope>NUCLEOTIDE SEQUENCE [LARGE SCALE GENOMIC DNA]</scope>
    <source>
        <strain evidence="3 4">YOKOZUNA-1</strain>
    </source>
</reference>
<protein>
    <recommendedName>
        <fullName evidence="1">Metalloendopeptidase</fullName>
        <ecNumber evidence="1">3.4.24.-</ecNumber>
    </recommendedName>
</protein>
<dbReference type="Proteomes" id="UP000186922">
    <property type="component" value="Unassembled WGS sequence"/>
</dbReference>
<dbReference type="PRINTS" id="PR00480">
    <property type="entry name" value="ASTACIN"/>
</dbReference>
<dbReference type="SMART" id="SM00235">
    <property type="entry name" value="ZnMc"/>
    <property type="match status" value="1"/>
</dbReference>
<dbReference type="GO" id="GO:0004222">
    <property type="term" value="F:metalloendopeptidase activity"/>
    <property type="evidence" value="ECO:0007669"/>
    <property type="project" value="UniProtKB-UniRule"/>
</dbReference>
<keyword evidence="1" id="KW-0479">Metal-binding</keyword>
<proteinExistence type="predicted"/>
<dbReference type="GO" id="GO:0006508">
    <property type="term" value="P:proteolysis"/>
    <property type="evidence" value="ECO:0007669"/>
    <property type="project" value="UniProtKB-KW"/>
</dbReference>
<dbReference type="PANTHER" id="PTHR10127:SF814">
    <property type="entry name" value="MEPRIN A SUBUNIT BETA"/>
    <property type="match status" value="1"/>
</dbReference>
<dbReference type="SUPFAM" id="SSF55486">
    <property type="entry name" value="Metalloproteases ('zincins'), catalytic domain"/>
    <property type="match status" value="1"/>
</dbReference>
<evidence type="ECO:0000313" key="3">
    <source>
        <dbReference type="EMBL" id="GAV05369.1"/>
    </source>
</evidence>
<dbReference type="InterPro" id="IPR006026">
    <property type="entry name" value="Peptidase_Metallo"/>
</dbReference>
<gene>
    <name evidence="3" type="primary">RvY_15516-1</name>
    <name evidence="3" type="synonym">RvY_15516.1</name>
    <name evidence="3" type="ORF">RvY_15516</name>
</gene>
<sequence length="274" mass="30803">MAFSRAIRLVGFLVVVISIRSTFGVPRTHLRSINADPLFTKWPNSTIPYYIDSVYTSKQAQLIRSAAQKVSTDMSGCIKFVEVKPTSAQYKIKVTPFKTGTSVKELRCSAYPGIFTGFQQAGYKEQRIVLVEGEQGCLDGTLHPIMKYFTIILGKINEHQRSDRDDFIKINETNLVDNSQNIYRQHDLTDTFSTCSYDYCSITHNPETMYTPDGSKVGFTVLKAPFYIPKLTRLSECDCKDLSILYECESSKCEPLNCAGLVKTAGDKKLPEGH</sequence>
<accession>A0A1D1W362</accession>
<organism evidence="3 4">
    <name type="scientific">Ramazzottius varieornatus</name>
    <name type="common">Water bear</name>
    <name type="synonym">Tardigrade</name>
    <dbReference type="NCBI Taxonomy" id="947166"/>
    <lineage>
        <taxon>Eukaryota</taxon>
        <taxon>Metazoa</taxon>
        <taxon>Ecdysozoa</taxon>
        <taxon>Tardigrada</taxon>
        <taxon>Eutardigrada</taxon>
        <taxon>Parachela</taxon>
        <taxon>Hypsibioidea</taxon>
        <taxon>Ramazzottiidae</taxon>
        <taxon>Ramazzottius</taxon>
    </lineage>
</organism>
<keyword evidence="1" id="KW-0482">Metalloprotease</keyword>